<dbReference type="EMBL" id="WLXI01000049">
    <property type="protein sequence ID" value="MTD02062.1"/>
    <property type="molecule type" value="Genomic_DNA"/>
</dbReference>
<dbReference type="RefSeq" id="WP_154617649.1">
    <property type="nucleotide sequence ID" value="NZ_JADFAY010000007.1"/>
</dbReference>
<gene>
    <name evidence="1" type="ORF">GKS16_07240</name>
</gene>
<organism evidence="1 2">
    <name type="scientific">Streptococcus uberis</name>
    <dbReference type="NCBI Taxonomy" id="1349"/>
    <lineage>
        <taxon>Bacteria</taxon>
        <taxon>Bacillati</taxon>
        <taxon>Bacillota</taxon>
        <taxon>Bacilli</taxon>
        <taxon>Lactobacillales</taxon>
        <taxon>Streptococcaceae</taxon>
        <taxon>Streptococcus</taxon>
    </lineage>
</organism>
<accession>A0A6L6G9K8</accession>
<evidence type="ECO:0000313" key="2">
    <source>
        <dbReference type="Proteomes" id="UP000483839"/>
    </source>
</evidence>
<comment type="caution">
    <text evidence="1">The sequence shown here is derived from an EMBL/GenBank/DDBJ whole genome shotgun (WGS) entry which is preliminary data.</text>
</comment>
<proteinExistence type="predicted"/>
<sequence length="450" mass="51784">MEKSVNYKNVLEMIHLFLNDSFHGICNRSILRNAYGRVILSILFCSAYFLYFYVNAIEFTKLGQTRQIFSVEELNKVIKLSIASYNNLSFILGILIYQLAQYLILIKNSSLFIVKSLPYPNKEINFAIHLFKLGVSSIIYELFFIVLMPGLQVIGSVNIALFLFCSCHLFFLIGYLTSFHAYRLANKYLDVIYLKFKPFISLIILSLTAYYYNIGRFIVEFALSKQVSNGLELATDSFIFSLVISILLFNFFSFQNEEYFFKNVYLPLAFPKYVPRLLLGLLRTKLFAISNGILFLLTLFTFTIAGCKAMLEVTAPLYPLLNIIFLRYIDTTIHVRKLFNHLNITVIQEWWSILLSILIYQLPLIVLQLVLPMDFRNVCFGQALALASVIIGYLFPKSESSLNDSVAVILLFLIVVIIIMVKSSTLSIVIAYSGLSLFLFYLLVRERRLT</sequence>
<reference evidence="1 2" key="1">
    <citation type="submission" date="2019-11" db="EMBL/GenBank/DDBJ databases">
        <title>Streptococcus uberis isolated from clinical mastitis cases on a southeastern Queensland dairy.</title>
        <authorList>
            <person name="Workentine M.L."/>
            <person name="Price R."/>
            <person name="Olchowy T."/>
        </authorList>
    </citation>
    <scope>NUCLEOTIDE SEQUENCE [LARGE SCALE GENOMIC DNA]</scope>
    <source>
        <strain evidence="1 2">OLC4459-A17</strain>
    </source>
</reference>
<evidence type="ECO:0000313" key="1">
    <source>
        <dbReference type="EMBL" id="MTD02062.1"/>
    </source>
</evidence>
<dbReference type="AlphaFoldDB" id="A0A6L6G9K8"/>
<name>A0A6L6G9K8_STRUB</name>
<dbReference type="Proteomes" id="UP000483839">
    <property type="component" value="Unassembled WGS sequence"/>
</dbReference>
<protein>
    <submittedName>
        <fullName evidence="1">Uncharacterized protein</fullName>
    </submittedName>
</protein>